<dbReference type="Proteomes" id="UP000027138">
    <property type="component" value="Unassembled WGS sequence"/>
</dbReference>
<keyword evidence="4" id="KW-1185">Reference proteome</keyword>
<feature type="compositionally biased region" description="Basic and acidic residues" evidence="1">
    <location>
        <begin position="1"/>
        <end position="10"/>
    </location>
</feature>
<feature type="region of interest" description="Disordered" evidence="1">
    <location>
        <begin position="1"/>
        <end position="32"/>
    </location>
</feature>
<evidence type="ECO:0000313" key="4">
    <source>
        <dbReference type="Proteomes" id="UP000027138"/>
    </source>
</evidence>
<accession>A0A067K4F6</accession>
<protein>
    <submittedName>
        <fullName evidence="3">Uncharacterized protein</fullName>
    </submittedName>
</protein>
<sequence length="120" mass="14065">MEQGERKGNEGDEEDEEDKEDVEDEDEENEESKLKWKFRILPNCLFNCMVQLPKKTYSFYMFHSNTSTLFSLYTLIFFSHSNKSTYKPLSTPTGFGSTRLNSTTRLYAQTQLSRMSQMSI</sequence>
<evidence type="ECO:0000256" key="1">
    <source>
        <dbReference type="SAM" id="MobiDB-lite"/>
    </source>
</evidence>
<proteinExistence type="predicted"/>
<feature type="transmembrane region" description="Helical" evidence="2">
    <location>
        <begin position="59"/>
        <end position="78"/>
    </location>
</feature>
<evidence type="ECO:0000313" key="3">
    <source>
        <dbReference type="EMBL" id="KDP27130.1"/>
    </source>
</evidence>
<organism evidence="3 4">
    <name type="scientific">Jatropha curcas</name>
    <name type="common">Barbados nut</name>
    <dbReference type="NCBI Taxonomy" id="180498"/>
    <lineage>
        <taxon>Eukaryota</taxon>
        <taxon>Viridiplantae</taxon>
        <taxon>Streptophyta</taxon>
        <taxon>Embryophyta</taxon>
        <taxon>Tracheophyta</taxon>
        <taxon>Spermatophyta</taxon>
        <taxon>Magnoliopsida</taxon>
        <taxon>eudicotyledons</taxon>
        <taxon>Gunneridae</taxon>
        <taxon>Pentapetalae</taxon>
        <taxon>rosids</taxon>
        <taxon>fabids</taxon>
        <taxon>Malpighiales</taxon>
        <taxon>Euphorbiaceae</taxon>
        <taxon>Crotonoideae</taxon>
        <taxon>Jatropheae</taxon>
        <taxon>Jatropha</taxon>
    </lineage>
</organism>
<name>A0A067K4F6_JATCU</name>
<keyword evidence="2" id="KW-0812">Transmembrane</keyword>
<keyword evidence="2" id="KW-0472">Membrane</keyword>
<evidence type="ECO:0000256" key="2">
    <source>
        <dbReference type="SAM" id="Phobius"/>
    </source>
</evidence>
<gene>
    <name evidence="3" type="ORF">JCGZ_20942</name>
</gene>
<reference evidence="3 4" key="1">
    <citation type="journal article" date="2014" name="PLoS ONE">
        <title>Global Analysis of Gene Expression Profiles in Physic Nut (Jatropha curcas L.) Seedlings Exposed to Salt Stress.</title>
        <authorList>
            <person name="Zhang L."/>
            <person name="Zhang C."/>
            <person name="Wu P."/>
            <person name="Chen Y."/>
            <person name="Li M."/>
            <person name="Jiang H."/>
            <person name="Wu G."/>
        </authorList>
    </citation>
    <scope>NUCLEOTIDE SEQUENCE [LARGE SCALE GENOMIC DNA]</scope>
    <source>
        <strain evidence="4">cv. GZQX0401</strain>
        <tissue evidence="3">Young leaves</tissue>
    </source>
</reference>
<dbReference type="AlphaFoldDB" id="A0A067K4F6"/>
<feature type="compositionally biased region" description="Acidic residues" evidence="1">
    <location>
        <begin position="11"/>
        <end position="30"/>
    </location>
</feature>
<keyword evidence="2" id="KW-1133">Transmembrane helix</keyword>
<dbReference type="EMBL" id="KK914864">
    <property type="protein sequence ID" value="KDP27130.1"/>
    <property type="molecule type" value="Genomic_DNA"/>
</dbReference>